<comment type="similarity">
    <text evidence="2">Belongs to the sulfatase family.</text>
</comment>
<comment type="similarity">
    <text evidence="3">Belongs to the glycosyl hydrolase 43 family.</text>
</comment>
<dbReference type="Gene3D" id="2.115.10.20">
    <property type="entry name" value="Glycosyl hydrolase domain, family 43"/>
    <property type="match status" value="1"/>
</dbReference>
<organism evidence="10 11">
    <name type="scientific">Agaribacillus aureus</name>
    <dbReference type="NCBI Taxonomy" id="3051825"/>
    <lineage>
        <taxon>Bacteria</taxon>
        <taxon>Pseudomonadati</taxon>
        <taxon>Bacteroidota</taxon>
        <taxon>Cytophagia</taxon>
        <taxon>Cytophagales</taxon>
        <taxon>Splendidivirgaceae</taxon>
        <taxon>Agaribacillus</taxon>
    </lineage>
</organism>
<evidence type="ECO:0000256" key="1">
    <source>
        <dbReference type="ARBA" id="ARBA00001913"/>
    </source>
</evidence>
<protein>
    <submittedName>
        <fullName evidence="10">Sulfatase-like hydrolase/transferase</fullName>
    </submittedName>
</protein>
<evidence type="ECO:0000259" key="9">
    <source>
        <dbReference type="Pfam" id="PF00884"/>
    </source>
</evidence>
<evidence type="ECO:0000313" key="10">
    <source>
        <dbReference type="EMBL" id="MDN5210762.1"/>
    </source>
</evidence>
<dbReference type="InterPro" id="IPR023296">
    <property type="entry name" value="Glyco_hydro_beta-prop_sf"/>
</dbReference>
<dbReference type="Pfam" id="PF00884">
    <property type="entry name" value="Sulfatase"/>
    <property type="match status" value="1"/>
</dbReference>
<dbReference type="Pfam" id="PF04616">
    <property type="entry name" value="Glyco_hydro_43"/>
    <property type="match status" value="1"/>
</dbReference>
<keyword evidence="7" id="KW-0106">Calcium</keyword>
<evidence type="ECO:0000256" key="5">
    <source>
        <dbReference type="ARBA" id="ARBA00022729"/>
    </source>
</evidence>
<dbReference type="PANTHER" id="PTHR45953:SF1">
    <property type="entry name" value="IDURONATE 2-SULFATASE"/>
    <property type="match status" value="1"/>
</dbReference>
<evidence type="ECO:0000313" key="11">
    <source>
        <dbReference type="Proteomes" id="UP001172083"/>
    </source>
</evidence>
<dbReference type="InterPro" id="IPR006710">
    <property type="entry name" value="Glyco_hydro_43"/>
</dbReference>
<evidence type="ECO:0000256" key="3">
    <source>
        <dbReference type="ARBA" id="ARBA00009865"/>
    </source>
</evidence>
<keyword evidence="11" id="KW-1185">Reference proteome</keyword>
<dbReference type="InterPro" id="IPR035874">
    <property type="entry name" value="IDS"/>
</dbReference>
<dbReference type="PANTHER" id="PTHR45953">
    <property type="entry name" value="IDURONATE 2-SULFATASE"/>
    <property type="match status" value="1"/>
</dbReference>
<comment type="cofactor">
    <cofactor evidence="1">
        <name>Ca(2+)</name>
        <dbReference type="ChEBI" id="CHEBI:29108"/>
    </cofactor>
</comment>
<evidence type="ECO:0000256" key="4">
    <source>
        <dbReference type="ARBA" id="ARBA00022723"/>
    </source>
</evidence>
<name>A0ABT8KZ50_9BACT</name>
<dbReference type="CDD" id="cd08981">
    <property type="entry name" value="GH43_Bt1873-like"/>
    <property type="match status" value="1"/>
</dbReference>
<dbReference type="InterPro" id="IPR000917">
    <property type="entry name" value="Sulfatase_N"/>
</dbReference>
<gene>
    <name evidence="10" type="ORF">QQ020_01845</name>
</gene>
<dbReference type="Proteomes" id="UP001172083">
    <property type="component" value="Unassembled WGS sequence"/>
</dbReference>
<keyword evidence="4" id="KW-0479">Metal-binding</keyword>
<reference evidence="10" key="1">
    <citation type="submission" date="2023-06" db="EMBL/GenBank/DDBJ databases">
        <title>Genomic of Agaribacillus aureum.</title>
        <authorList>
            <person name="Wang G."/>
        </authorList>
    </citation>
    <scope>NUCLEOTIDE SEQUENCE</scope>
    <source>
        <strain evidence="10">BMA12</strain>
    </source>
</reference>
<proteinExistence type="inferred from homology"/>
<accession>A0ABT8KZ50</accession>
<evidence type="ECO:0000256" key="7">
    <source>
        <dbReference type="ARBA" id="ARBA00022837"/>
    </source>
</evidence>
<comment type="caution">
    <text evidence="10">The sequence shown here is derived from an EMBL/GenBank/DDBJ whole genome shotgun (WGS) entry which is preliminary data.</text>
</comment>
<evidence type="ECO:0000256" key="2">
    <source>
        <dbReference type="ARBA" id="ARBA00008779"/>
    </source>
</evidence>
<dbReference type="Gene3D" id="3.40.720.10">
    <property type="entry name" value="Alkaline Phosphatase, subunit A"/>
    <property type="match status" value="1"/>
</dbReference>
<dbReference type="EMBL" id="JAUJEB010000001">
    <property type="protein sequence ID" value="MDN5210762.1"/>
    <property type="molecule type" value="Genomic_DNA"/>
</dbReference>
<keyword evidence="5" id="KW-0732">Signal</keyword>
<dbReference type="RefSeq" id="WP_346756103.1">
    <property type="nucleotide sequence ID" value="NZ_JAUJEB010000001.1"/>
</dbReference>
<dbReference type="SUPFAM" id="SSF53649">
    <property type="entry name" value="Alkaline phosphatase-like"/>
    <property type="match status" value="1"/>
</dbReference>
<feature type="domain" description="Sulfatase N-terminal" evidence="9">
    <location>
        <begin position="32"/>
        <end position="362"/>
    </location>
</feature>
<dbReference type="CDD" id="cd16030">
    <property type="entry name" value="iduronate-2-sulfatase"/>
    <property type="match status" value="1"/>
</dbReference>
<evidence type="ECO:0000256" key="6">
    <source>
        <dbReference type="ARBA" id="ARBA00022801"/>
    </source>
</evidence>
<dbReference type="InterPro" id="IPR017850">
    <property type="entry name" value="Alkaline_phosphatase_core_sf"/>
</dbReference>
<sequence>MKRLLYIFLVSSTALINSKAQPYKNHSTNDKPNILMIICDDLNHWVGHFGRNNQIKTPNIDALAGQGISFTNAYCASPQCNPSRASFFSGKRPFSSGVYANGTLWQRGISPSDLLTSHFDNNGYYVAGAGKIHGSVMKELQKKGRYAKRGPLRKAPLIDQGKTAAQTWGILDGDDDSAEDEKTVRWITEQLKAEYDQPFFLMAGLYKPHLKWHIPKKYYDMYPLEEIQLPPVQNGDLVDIDMDAVFKIAGGPKVSTKNESDEDLKKMVRAYMAAVSYCDAQVGRILKALNESRYKKNTIIMLWGDHGYHLGEKFMAAKRLLWEEATRAPYIWVGPGITKKGVVTDHVVDFMTAYPTLCDLAGLPIPGHVSGKSIVPLLADPGSGWNDMALSTYWPGNHTVRTKEWRYIRYDNGSEELYDKKKDEFEWKNLIDDPQYKKVIQKLSDHLPKVEVPMVRNYMLYPEGKDSIHINDLIVHDPCILVDRKTRTYYIYSNFAPNKFEGIVEAPKGKGGIMFYASKDLVKWSQPKPAFIIPDDFWGDDDSGPWAPEVHQYMGNYYMFTTFNAWDEIMDTRQGRPKITKRASQILVSDSPTGPFTLFKNQPTTPKGEMTLDATFWHEDGQPWMIYCHEWVQLGNGLIKAIRLSNDLSKTVGKPVTLLNAGDVPWTKRNINYRGTRYPGAVTDGPYFYKTKEETLIMIWSSWSAKRQYATAMAVSKSGKITGPWKHVEEPLLQDDRGHGMIFRDFDDRLILCLHRYFKYPHTRVQLYELEDTGASIKVKQQLLGHR</sequence>
<evidence type="ECO:0000256" key="8">
    <source>
        <dbReference type="ARBA" id="ARBA00023295"/>
    </source>
</evidence>
<keyword evidence="6" id="KW-0378">Hydrolase</keyword>
<dbReference type="SUPFAM" id="SSF75005">
    <property type="entry name" value="Arabinanase/levansucrase/invertase"/>
    <property type="match status" value="1"/>
</dbReference>
<keyword evidence="8" id="KW-0326">Glycosidase</keyword>